<sequence>MNTIDIILGIVLLYGLIRGFFRGLFAEVAALVGLIAGIYGAIYFSYILSDFLARHVNWDEGAINLFAFAITFILILFLVTLAGKFLTKVANLAALGMINKILGAVFGLLKLAFLASVVIMFFRATEEQIDLVEDKTIEESVLYQPIAMLAPVLLPTILKEARERDIWNPLDNSEAKEDQQGE</sequence>
<organism evidence="6 7">
    <name type="scientific">Zunongwangia profunda</name>
    <dbReference type="NCBI Taxonomy" id="398743"/>
    <lineage>
        <taxon>Bacteria</taxon>
        <taxon>Pseudomonadati</taxon>
        <taxon>Bacteroidota</taxon>
        <taxon>Flavobacteriia</taxon>
        <taxon>Flavobacteriales</taxon>
        <taxon>Flavobacteriaceae</taxon>
        <taxon>Zunongwangia</taxon>
    </lineage>
</organism>
<evidence type="ECO:0000313" key="7">
    <source>
        <dbReference type="Proteomes" id="UP000264330"/>
    </source>
</evidence>
<name>A0A3D5IVQ5_9FLAO</name>
<evidence type="ECO:0000256" key="3">
    <source>
        <dbReference type="ARBA" id="ARBA00022989"/>
    </source>
</evidence>
<dbReference type="EMBL" id="DPMF01000035">
    <property type="protein sequence ID" value="HCV79774.1"/>
    <property type="molecule type" value="Genomic_DNA"/>
</dbReference>
<comment type="subcellular location">
    <subcellularLocation>
        <location evidence="1">Membrane</location>
        <topology evidence="1">Multi-pass membrane protein</topology>
    </subcellularLocation>
</comment>
<dbReference type="PANTHER" id="PTHR37306:SF1">
    <property type="entry name" value="COLICIN V PRODUCTION PROTEIN"/>
    <property type="match status" value="1"/>
</dbReference>
<evidence type="ECO:0000256" key="1">
    <source>
        <dbReference type="ARBA" id="ARBA00004141"/>
    </source>
</evidence>
<protein>
    <submittedName>
        <fullName evidence="6">CvpA family protein</fullName>
    </submittedName>
</protein>
<dbReference type="InterPro" id="IPR003825">
    <property type="entry name" value="Colicin-V_CvpA"/>
</dbReference>
<evidence type="ECO:0000256" key="2">
    <source>
        <dbReference type="ARBA" id="ARBA00022692"/>
    </source>
</evidence>
<evidence type="ECO:0000256" key="5">
    <source>
        <dbReference type="SAM" id="Phobius"/>
    </source>
</evidence>
<dbReference type="OMA" id="SPEWANI"/>
<dbReference type="Pfam" id="PF02674">
    <property type="entry name" value="Colicin_V"/>
    <property type="match status" value="1"/>
</dbReference>
<proteinExistence type="predicted"/>
<keyword evidence="2 5" id="KW-0812">Transmembrane</keyword>
<reference evidence="6 7" key="1">
    <citation type="journal article" date="2018" name="Nat. Biotechnol.">
        <title>A standardized bacterial taxonomy based on genome phylogeny substantially revises the tree of life.</title>
        <authorList>
            <person name="Parks D.H."/>
            <person name="Chuvochina M."/>
            <person name="Waite D.W."/>
            <person name="Rinke C."/>
            <person name="Skarshewski A."/>
            <person name="Chaumeil P.A."/>
            <person name="Hugenholtz P."/>
        </authorList>
    </citation>
    <scope>NUCLEOTIDE SEQUENCE [LARGE SCALE GENOMIC DNA]</scope>
    <source>
        <strain evidence="6">UBA9359</strain>
    </source>
</reference>
<dbReference type="GO" id="GO:0016020">
    <property type="term" value="C:membrane"/>
    <property type="evidence" value="ECO:0007669"/>
    <property type="project" value="UniProtKB-SubCell"/>
</dbReference>
<dbReference type="Proteomes" id="UP000264330">
    <property type="component" value="Unassembled WGS sequence"/>
</dbReference>
<dbReference type="GO" id="GO:0009403">
    <property type="term" value="P:toxin biosynthetic process"/>
    <property type="evidence" value="ECO:0007669"/>
    <property type="project" value="InterPro"/>
</dbReference>
<accession>A0A3D5IVQ5</accession>
<evidence type="ECO:0000313" key="6">
    <source>
        <dbReference type="EMBL" id="HCV79774.1"/>
    </source>
</evidence>
<feature type="transmembrane region" description="Helical" evidence="5">
    <location>
        <begin position="101"/>
        <end position="122"/>
    </location>
</feature>
<dbReference type="PANTHER" id="PTHR37306">
    <property type="entry name" value="COLICIN V PRODUCTION PROTEIN"/>
    <property type="match status" value="1"/>
</dbReference>
<feature type="transmembrane region" description="Helical" evidence="5">
    <location>
        <begin position="61"/>
        <end position="81"/>
    </location>
</feature>
<dbReference type="RefSeq" id="WP_013069837.1">
    <property type="nucleotide sequence ID" value="NZ_CAJXAW010000008.1"/>
</dbReference>
<evidence type="ECO:0000256" key="4">
    <source>
        <dbReference type="ARBA" id="ARBA00023136"/>
    </source>
</evidence>
<gene>
    <name evidence="6" type="ORF">DGQ38_01845</name>
</gene>
<dbReference type="AlphaFoldDB" id="A0A3D5IVQ5"/>
<keyword evidence="4 5" id="KW-0472">Membrane</keyword>
<keyword evidence="3 5" id="KW-1133">Transmembrane helix</keyword>
<comment type="caution">
    <text evidence="6">The sequence shown here is derived from an EMBL/GenBank/DDBJ whole genome shotgun (WGS) entry which is preliminary data.</text>
</comment>
<feature type="transmembrane region" description="Helical" evidence="5">
    <location>
        <begin position="28"/>
        <end position="49"/>
    </location>
</feature>
<feature type="transmembrane region" description="Helical" evidence="5">
    <location>
        <begin position="6"/>
        <end position="21"/>
    </location>
</feature>